<evidence type="ECO:0000259" key="9">
    <source>
        <dbReference type="PROSITE" id="PS51755"/>
    </source>
</evidence>
<feature type="domain" description="OmpR/PhoB-type" evidence="9">
    <location>
        <begin position="133"/>
        <end position="232"/>
    </location>
</feature>
<reference evidence="10" key="1">
    <citation type="journal article" date="2021" name="PeerJ">
        <title>Extensive microbial diversity within the chicken gut microbiome revealed by metagenomics and culture.</title>
        <authorList>
            <person name="Gilroy R."/>
            <person name="Ravi A."/>
            <person name="Getino M."/>
            <person name="Pursley I."/>
            <person name="Horton D.L."/>
            <person name="Alikhan N.F."/>
            <person name="Baker D."/>
            <person name="Gharbi K."/>
            <person name="Hall N."/>
            <person name="Watson M."/>
            <person name="Adriaenssens E.M."/>
            <person name="Foster-Nyarko E."/>
            <person name="Jarju S."/>
            <person name="Secka A."/>
            <person name="Antonio M."/>
            <person name="Oren A."/>
            <person name="Chaudhuri R.R."/>
            <person name="La Ragione R."/>
            <person name="Hildebrand F."/>
            <person name="Pallen M.J."/>
        </authorList>
    </citation>
    <scope>NUCLEOTIDE SEQUENCE</scope>
    <source>
        <strain evidence="10">USAMLcec3-2134</strain>
    </source>
</reference>
<keyword evidence="3 7" id="KW-0238">DNA-binding</keyword>
<keyword evidence="2" id="KW-0805">Transcription regulation</keyword>
<comment type="function">
    <text evidence="5">May play the central regulatory role in sporulation. It may be an element of the effector pathway responsible for the activation of sporulation genes in response to nutritional stress. Spo0A may act in concert with spo0H (a sigma factor) to control the expression of some genes that are critical to the sporulation process.</text>
</comment>
<dbReference type="Gene3D" id="1.10.10.10">
    <property type="entry name" value="Winged helix-like DNA-binding domain superfamily/Winged helix DNA-binding domain"/>
    <property type="match status" value="1"/>
</dbReference>
<keyword evidence="4" id="KW-0804">Transcription</keyword>
<dbReference type="Proteomes" id="UP000886883">
    <property type="component" value="Unassembled WGS sequence"/>
</dbReference>
<dbReference type="GO" id="GO:0000156">
    <property type="term" value="F:phosphorelay response regulator activity"/>
    <property type="evidence" value="ECO:0007669"/>
    <property type="project" value="TreeGrafter"/>
</dbReference>
<name>A0A9D2SBW6_9FIRM</name>
<dbReference type="GO" id="GO:0005829">
    <property type="term" value="C:cytosol"/>
    <property type="evidence" value="ECO:0007669"/>
    <property type="project" value="TreeGrafter"/>
</dbReference>
<evidence type="ECO:0000256" key="6">
    <source>
        <dbReference type="PROSITE-ProRule" id="PRU00169"/>
    </source>
</evidence>
<dbReference type="GO" id="GO:0000976">
    <property type="term" value="F:transcription cis-regulatory region binding"/>
    <property type="evidence" value="ECO:0007669"/>
    <property type="project" value="TreeGrafter"/>
</dbReference>
<accession>A0A9D2SBW6</accession>
<gene>
    <name evidence="10" type="ORF">H9763_01355</name>
</gene>
<comment type="caution">
    <text evidence="10">The sequence shown here is derived from an EMBL/GenBank/DDBJ whole genome shotgun (WGS) entry which is preliminary data.</text>
</comment>
<evidence type="ECO:0000256" key="2">
    <source>
        <dbReference type="ARBA" id="ARBA00023015"/>
    </source>
</evidence>
<dbReference type="AlphaFoldDB" id="A0A9D2SBW6"/>
<dbReference type="EMBL" id="DWXE01000005">
    <property type="protein sequence ID" value="HJB90094.1"/>
    <property type="molecule type" value="Genomic_DNA"/>
</dbReference>
<dbReference type="CDD" id="cd17620">
    <property type="entry name" value="REC_OmpR_KdpE-like"/>
    <property type="match status" value="1"/>
</dbReference>
<dbReference type="SMART" id="SM00448">
    <property type="entry name" value="REC"/>
    <property type="match status" value="1"/>
</dbReference>
<dbReference type="InterPro" id="IPR036388">
    <property type="entry name" value="WH-like_DNA-bd_sf"/>
</dbReference>
<evidence type="ECO:0000313" key="11">
    <source>
        <dbReference type="Proteomes" id="UP000886883"/>
    </source>
</evidence>
<dbReference type="SMART" id="SM00862">
    <property type="entry name" value="Trans_reg_C"/>
    <property type="match status" value="1"/>
</dbReference>
<dbReference type="CDD" id="cd00383">
    <property type="entry name" value="trans_reg_C"/>
    <property type="match status" value="1"/>
</dbReference>
<proteinExistence type="predicted"/>
<dbReference type="PROSITE" id="PS51755">
    <property type="entry name" value="OMPR_PHOB"/>
    <property type="match status" value="1"/>
</dbReference>
<evidence type="ECO:0000256" key="3">
    <source>
        <dbReference type="ARBA" id="ARBA00023125"/>
    </source>
</evidence>
<dbReference type="GO" id="GO:0032993">
    <property type="term" value="C:protein-DNA complex"/>
    <property type="evidence" value="ECO:0007669"/>
    <property type="project" value="TreeGrafter"/>
</dbReference>
<feature type="DNA-binding region" description="OmpR/PhoB-type" evidence="7">
    <location>
        <begin position="133"/>
        <end position="232"/>
    </location>
</feature>
<dbReference type="Pfam" id="PF00486">
    <property type="entry name" value="Trans_reg_C"/>
    <property type="match status" value="1"/>
</dbReference>
<dbReference type="GO" id="GO:0006355">
    <property type="term" value="P:regulation of DNA-templated transcription"/>
    <property type="evidence" value="ECO:0007669"/>
    <property type="project" value="InterPro"/>
</dbReference>
<sequence>MEVRDRILIVEDDASIRNFLRAILEANHYEVILSATGAEAYSLITSRCPDLVILDLGLPDLDGMTILKRVREWTGMPIVVVSARDHERDKVDALDQGADDYITKPFGPSELLARIRTAIRHYRAAGSAEGTRSGVFRAGGLVVDYDKHRAYVDGRDANLTQNEFRLVALLAKYAGKVMTYDFLIREIWGPNMENNNRILRVNMANIRRKVEENPAQPRYIFTEIGVGYRMVEPD</sequence>
<evidence type="ECO:0000259" key="8">
    <source>
        <dbReference type="PROSITE" id="PS50110"/>
    </source>
</evidence>
<evidence type="ECO:0000256" key="7">
    <source>
        <dbReference type="PROSITE-ProRule" id="PRU01091"/>
    </source>
</evidence>
<feature type="domain" description="Response regulatory" evidence="8">
    <location>
        <begin position="6"/>
        <end position="119"/>
    </location>
</feature>
<dbReference type="SUPFAM" id="SSF52172">
    <property type="entry name" value="CheY-like"/>
    <property type="match status" value="1"/>
</dbReference>
<dbReference type="Gene3D" id="6.10.250.690">
    <property type="match status" value="1"/>
</dbReference>
<dbReference type="InterPro" id="IPR001867">
    <property type="entry name" value="OmpR/PhoB-type_DNA-bd"/>
</dbReference>
<organism evidence="10 11">
    <name type="scientific">Candidatus Eisenbergiella merdigallinarum</name>
    <dbReference type="NCBI Taxonomy" id="2838552"/>
    <lineage>
        <taxon>Bacteria</taxon>
        <taxon>Bacillati</taxon>
        <taxon>Bacillota</taxon>
        <taxon>Clostridia</taxon>
        <taxon>Lachnospirales</taxon>
        <taxon>Lachnospiraceae</taxon>
        <taxon>Eisenbergiella</taxon>
    </lineage>
</organism>
<dbReference type="PROSITE" id="PS50110">
    <property type="entry name" value="RESPONSE_REGULATORY"/>
    <property type="match status" value="1"/>
</dbReference>
<evidence type="ECO:0000256" key="5">
    <source>
        <dbReference type="ARBA" id="ARBA00024867"/>
    </source>
</evidence>
<reference evidence="10" key="2">
    <citation type="submission" date="2021-04" db="EMBL/GenBank/DDBJ databases">
        <authorList>
            <person name="Gilroy R."/>
        </authorList>
    </citation>
    <scope>NUCLEOTIDE SEQUENCE</scope>
    <source>
        <strain evidence="10">USAMLcec3-2134</strain>
    </source>
</reference>
<evidence type="ECO:0000256" key="1">
    <source>
        <dbReference type="ARBA" id="ARBA00018672"/>
    </source>
</evidence>
<dbReference type="Pfam" id="PF00072">
    <property type="entry name" value="Response_reg"/>
    <property type="match status" value="1"/>
</dbReference>
<dbReference type="InterPro" id="IPR011006">
    <property type="entry name" value="CheY-like_superfamily"/>
</dbReference>
<dbReference type="PANTHER" id="PTHR48111:SF50">
    <property type="entry name" value="KDP OPERON TRANSCRIPTIONAL REGULATORY PROTEIN KDPE"/>
    <property type="match status" value="1"/>
</dbReference>
<evidence type="ECO:0000256" key="4">
    <source>
        <dbReference type="ARBA" id="ARBA00023163"/>
    </source>
</evidence>
<dbReference type="InterPro" id="IPR039420">
    <property type="entry name" value="WalR-like"/>
</dbReference>
<dbReference type="InterPro" id="IPR001789">
    <property type="entry name" value="Sig_transdc_resp-reg_receiver"/>
</dbReference>
<keyword evidence="6" id="KW-0597">Phosphoprotein</keyword>
<protein>
    <recommendedName>
        <fullName evidence="1">Stage 0 sporulation protein A homolog</fullName>
    </recommendedName>
</protein>
<evidence type="ECO:0000313" key="10">
    <source>
        <dbReference type="EMBL" id="HJB90094.1"/>
    </source>
</evidence>
<dbReference type="PANTHER" id="PTHR48111">
    <property type="entry name" value="REGULATOR OF RPOS"/>
    <property type="match status" value="1"/>
</dbReference>
<dbReference type="Gene3D" id="3.40.50.2300">
    <property type="match status" value="1"/>
</dbReference>
<feature type="modified residue" description="4-aspartylphosphate" evidence="6">
    <location>
        <position position="55"/>
    </location>
</feature>